<keyword evidence="1 2" id="KW-0728">SH3 domain</keyword>
<evidence type="ECO:0000256" key="2">
    <source>
        <dbReference type="PROSITE-ProRule" id="PRU00192"/>
    </source>
</evidence>
<reference evidence="5" key="1">
    <citation type="submission" date="2011-04" db="EMBL/GenBank/DDBJ databases">
        <title>Evolution of plant cell wall degrading machinery underlies the functional diversity of forest fungi.</title>
        <authorList>
            <consortium name="US DOE Joint Genome Institute (JGI-PGF)"/>
            <person name="Eastwood D.C."/>
            <person name="Floudas D."/>
            <person name="Binder M."/>
            <person name="Majcherczyk A."/>
            <person name="Schneider P."/>
            <person name="Aerts A."/>
            <person name="Asiegbu F.O."/>
            <person name="Baker S.E."/>
            <person name="Barry K."/>
            <person name="Bendiksby M."/>
            <person name="Blumentritt M."/>
            <person name="Coutinho P.M."/>
            <person name="Cullen D."/>
            <person name="Cullen D."/>
            <person name="Gathman A."/>
            <person name="Goodell B."/>
            <person name="Henrissat B."/>
            <person name="Ihrmark K."/>
            <person name="Kauserud H."/>
            <person name="Kohler A."/>
            <person name="LaButti K."/>
            <person name="Lapidus A."/>
            <person name="Lavin J.L."/>
            <person name="Lee Y.-H."/>
            <person name="Lindquist E."/>
            <person name="Lilly W."/>
            <person name="Lucas S."/>
            <person name="Morin E."/>
            <person name="Murat C."/>
            <person name="Oguiza J.A."/>
            <person name="Park J."/>
            <person name="Pisabarro A.G."/>
            <person name="Riley R."/>
            <person name="Rosling A."/>
            <person name="Salamov A."/>
            <person name="Schmidt O."/>
            <person name="Schmutz J."/>
            <person name="Skrede I."/>
            <person name="Stenlid J."/>
            <person name="Wiebenga A."/>
            <person name="Xie X."/>
            <person name="Kues U."/>
            <person name="Hibbett D.S."/>
            <person name="Hoffmeister D."/>
            <person name="Hogberg N."/>
            <person name="Martin F."/>
            <person name="Grigoriev I.V."/>
            <person name="Watkinson S.C."/>
        </authorList>
    </citation>
    <scope>NUCLEOTIDE SEQUENCE</scope>
    <source>
        <strain evidence="5">S7.9</strain>
    </source>
</reference>
<dbReference type="PROSITE" id="PS50002">
    <property type="entry name" value="SH3"/>
    <property type="match status" value="1"/>
</dbReference>
<dbReference type="OrthoDB" id="5340910at2759"/>
<gene>
    <name evidence="5" type="ORF">SERLADRAFT_479494</name>
</gene>
<name>F8PBV3_SERL9</name>
<sequence>MFPLDSPTTAVPFNSALVTPNLPPMAEVRERNSHLIPSASAAARRSSMNSMMSNGSDDNSQYLLAPDVNRIGQEVSTPMSVRPFSPSESFAFPKPPSQSGDAGPLSSDSASFSPRMLSPKTSESTLVHPMNSQPYAMPAAVSIPTLTRQTPSPTEPTPASNPFADPHSQPDPVAAAAEFAAIETICRPFAPTLEDELRVSPGDSVRILKVFDDGWTFVERVGSNEDGAKGLIPVDCLREAGQALPAFLAQKRVSSYAGDKYNYEEMLSNMLEHGTAT</sequence>
<proteinExistence type="predicted"/>
<evidence type="ECO:0000313" key="5">
    <source>
        <dbReference type="EMBL" id="EGO19156.1"/>
    </source>
</evidence>
<dbReference type="EMBL" id="GL945444">
    <property type="protein sequence ID" value="EGO19156.1"/>
    <property type="molecule type" value="Genomic_DNA"/>
</dbReference>
<evidence type="ECO:0000256" key="3">
    <source>
        <dbReference type="SAM" id="MobiDB-lite"/>
    </source>
</evidence>
<evidence type="ECO:0000256" key="1">
    <source>
        <dbReference type="ARBA" id="ARBA00022443"/>
    </source>
</evidence>
<evidence type="ECO:0000259" key="4">
    <source>
        <dbReference type="PROSITE" id="PS50002"/>
    </source>
</evidence>
<feature type="region of interest" description="Disordered" evidence="3">
    <location>
        <begin position="78"/>
        <end position="124"/>
    </location>
</feature>
<dbReference type="InterPro" id="IPR001452">
    <property type="entry name" value="SH3_domain"/>
</dbReference>
<dbReference type="SMART" id="SM00326">
    <property type="entry name" value="SH3"/>
    <property type="match status" value="1"/>
</dbReference>
<feature type="region of interest" description="Disordered" evidence="3">
    <location>
        <begin position="38"/>
        <end position="62"/>
    </location>
</feature>
<feature type="domain" description="SH3" evidence="4">
    <location>
        <begin position="168"/>
        <end position="242"/>
    </location>
</feature>
<accession>F8PBV3</accession>
<dbReference type="Pfam" id="PF14604">
    <property type="entry name" value="SH3_9"/>
    <property type="match status" value="1"/>
</dbReference>
<protein>
    <recommendedName>
        <fullName evidence="4">SH3 domain-containing protein</fullName>
    </recommendedName>
</protein>
<dbReference type="SUPFAM" id="SSF50044">
    <property type="entry name" value="SH3-domain"/>
    <property type="match status" value="1"/>
</dbReference>
<dbReference type="GeneID" id="18821358"/>
<dbReference type="RefSeq" id="XP_007323877.1">
    <property type="nucleotide sequence ID" value="XM_007323815.1"/>
</dbReference>
<feature type="region of interest" description="Disordered" evidence="3">
    <location>
        <begin position="147"/>
        <end position="171"/>
    </location>
</feature>
<feature type="compositionally biased region" description="Polar residues" evidence="3">
    <location>
        <begin position="147"/>
        <end position="160"/>
    </location>
</feature>
<dbReference type="Proteomes" id="UP000008064">
    <property type="component" value="Unassembled WGS sequence"/>
</dbReference>
<dbReference type="HOGENOM" id="CLU_089024_0_0_1"/>
<dbReference type="KEGG" id="sla:SERLADRAFT_479494"/>
<dbReference type="Gene3D" id="2.30.30.40">
    <property type="entry name" value="SH3 Domains"/>
    <property type="match status" value="1"/>
</dbReference>
<organism>
    <name type="scientific">Serpula lacrymans var. lacrymans (strain S7.9)</name>
    <name type="common">Dry rot fungus</name>
    <dbReference type="NCBI Taxonomy" id="578457"/>
    <lineage>
        <taxon>Eukaryota</taxon>
        <taxon>Fungi</taxon>
        <taxon>Dikarya</taxon>
        <taxon>Basidiomycota</taxon>
        <taxon>Agaricomycotina</taxon>
        <taxon>Agaricomycetes</taxon>
        <taxon>Agaricomycetidae</taxon>
        <taxon>Boletales</taxon>
        <taxon>Coniophorineae</taxon>
        <taxon>Serpulaceae</taxon>
        <taxon>Serpula</taxon>
    </lineage>
</organism>
<dbReference type="InterPro" id="IPR036028">
    <property type="entry name" value="SH3-like_dom_sf"/>
</dbReference>
<feature type="compositionally biased region" description="Low complexity" evidence="3">
    <location>
        <begin position="38"/>
        <end position="60"/>
    </location>
</feature>
<dbReference type="AlphaFoldDB" id="F8PBV3"/>